<organism evidence="6 7">
    <name type="scientific">Diplodia intermedia</name>
    <dbReference type="NCBI Taxonomy" id="856260"/>
    <lineage>
        <taxon>Eukaryota</taxon>
        <taxon>Fungi</taxon>
        <taxon>Dikarya</taxon>
        <taxon>Ascomycota</taxon>
        <taxon>Pezizomycotina</taxon>
        <taxon>Dothideomycetes</taxon>
        <taxon>Dothideomycetes incertae sedis</taxon>
        <taxon>Botryosphaeriales</taxon>
        <taxon>Botryosphaeriaceae</taxon>
        <taxon>Diplodia</taxon>
    </lineage>
</organism>
<keyword evidence="7" id="KW-1185">Reference proteome</keyword>
<evidence type="ECO:0000313" key="6">
    <source>
        <dbReference type="EMBL" id="KAL1640004.1"/>
    </source>
</evidence>
<dbReference type="EMBL" id="JAKEKT020000056">
    <property type="protein sequence ID" value="KAL1640004.1"/>
    <property type="molecule type" value="Genomic_DNA"/>
</dbReference>
<protein>
    <recommendedName>
        <fullName evidence="5">Xylanolytic transcriptional activator regulatory domain-containing protein</fullName>
    </recommendedName>
</protein>
<dbReference type="InterPro" id="IPR051127">
    <property type="entry name" value="Fungal_SecMet_Regulators"/>
</dbReference>
<keyword evidence="2" id="KW-0804">Transcription</keyword>
<reference evidence="6 7" key="1">
    <citation type="journal article" date="2023" name="Plant Dis.">
        <title>First Report of Diplodia intermedia Causing Canker and Dieback Diseases on Apple Trees in Canada.</title>
        <authorList>
            <person name="Ellouze W."/>
            <person name="Ilyukhin E."/>
            <person name="Sulman M."/>
            <person name="Ali S."/>
        </authorList>
    </citation>
    <scope>NUCLEOTIDE SEQUENCE [LARGE SCALE GENOMIC DNA]</scope>
    <source>
        <strain evidence="6 7">M45-28</strain>
    </source>
</reference>
<evidence type="ECO:0000313" key="7">
    <source>
        <dbReference type="Proteomes" id="UP001521184"/>
    </source>
</evidence>
<dbReference type="CDD" id="cd12148">
    <property type="entry name" value="fungal_TF_MHR"/>
    <property type="match status" value="1"/>
</dbReference>
<feature type="compositionally biased region" description="Low complexity" evidence="4">
    <location>
        <begin position="191"/>
        <end position="202"/>
    </location>
</feature>
<dbReference type="InterPro" id="IPR007219">
    <property type="entry name" value="XnlR_reg_dom"/>
</dbReference>
<accession>A0ABR3TKC2</accession>
<name>A0ABR3TKC2_9PEZI</name>
<evidence type="ECO:0000256" key="1">
    <source>
        <dbReference type="ARBA" id="ARBA00023015"/>
    </source>
</evidence>
<feature type="domain" description="Xylanolytic transcriptional activator regulatory" evidence="5">
    <location>
        <begin position="309"/>
        <end position="381"/>
    </location>
</feature>
<dbReference type="SMART" id="SM00906">
    <property type="entry name" value="Fungal_trans"/>
    <property type="match status" value="1"/>
</dbReference>
<evidence type="ECO:0000256" key="3">
    <source>
        <dbReference type="ARBA" id="ARBA00023242"/>
    </source>
</evidence>
<sequence length="666" mass="72777">MLALPSDPGKIYLTEVEQQLAEARALVQQYASAPVLNSSLALADTTGFDANSVLPNAPFPQLAEARVAPQVRNPASESASSPSNTFAVASSHESSKNPPSSVGEVPAIHDLNEKTHKPSNSKAITFPLEPTPASVSGNLEWDERSAAKNQAPADGMGNLVNGGNEGYLGHSLDNEQTDDLGLSNATSEDVSAPSAQQSLPPSRLDPFIDDYFSIYHPSYPLIHEATFRAEYMEVIPRPPGTLWHVLLYVVSALGACISGKYPSGTDVALFEAAKSRLSFDILETGSMMLVQVLVLVANYVQKANKPNSGYNYLGLAKRVAVGIGLHREYSDWTVSPWQMEMRRRVWWGLVIFDTGASITFSRPIDSPTGVDVGLPRNFRDTDLTRASTHFPAEAAETTIYTSFRCQALFNLAIQDIFAALISGSYPSPEALLQLDDSRIGSWLANLPPYFNQDAVQAPKFALCHAVLHLRCRNFKIIMYRPFVIRSAVLQNRARAAARSQQQESDVDEQSSSQRTDPSSAINLAIQRCLQAAAETIATTSALWFGEGAAFSSSAATNRSPMACWYGIYFVFQAVIIPIVSLRNEPQSGRAEEWRRQVRQAVRTLEDMARVNATATRCLRVIARLCGPFLLGDEVIATEESPQTQLNDLNSLLWPLDSTQFGYEAVP</sequence>
<proteinExistence type="predicted"/>
<dbReference type="PANTHER" id="PTHR47424">
    <property type="entry name" value="REGULATORY PROTEIN GAL4"/>
    <property type="match status" value="1"/>
</dbReference>
<keyword evidence="1" id="KW-0805">Transcription regulation</keyword>
<dbReference type="PANTHER" id="PTHR47424:SF2">
    <property type="entry name" value="TRANSCRIPTION FACTOR DOMAIN-CONTAINING PROTEIN-RELATED"/>
    <property type="match status" value="1"/>
</dbReference>
<evidence type="ECO:0000256" key="4">
    <source>
        <dbReference type="SAM" id="MobiDB-lite"/>
    </source>
</evidence>
<feature type="region of interest" description="Disordered" evidence="4">
    <location>
        <begin position="69"/>
        <end position="202"/>
    </location>
</feature>
<comment type="caution">
    <text evidence="6">The sequence shown here is derived from an EMBL/GenBank/DDBJ whole genome shotgun (WGS) entry which is preliminary data.</text>
</comment>
<feature type="compositionally biased region" description="Low complexity" evidence="4">
    <location>
        <begin position="73"/>
        <end position="101"/>
    </location>
</feature>
<dbReference type="Proteomes" id="UP001521184">
    <property type="component" value="Unassembled WGS sequence"/>
</dbReference>
<evidence type="ECO:0000259" key="5">
    <source>
        <dbReference type="SMART" id="SM00906"/>
    </source>
</evidence>
<evidence type="ECO:0000256" key="2">
    <source>
        <dbReference type="ARBA" id="ARBA00023163"/>
    </source>
</evidence>
<dbReference type="Pfam" id="PF04082">
    <property type="entry name" value="Fungal_trans"/>
    <property type="match status" value="1"/>
</dbReference>
<gene>
    <name evidence="6" type="ORF">SLS58_007430</name>
</gene>
<keyword evidence="3" id="KW-0539">Nucleus</keyword>